<reference evidence="1" key="1">
    <citation type="submission" date="2021-06" db="EMBL/GenBank/DDBJ databases">
        <authorList>
            <person name="Kallberg Y."/>
            <person name="Tangrot J."/>
            <person name="Rosling A."/>
        </authorList>
    </citation>
    <scope>NUCLEOTIDE SEQUENCE</scope>
    <source>
        <strain evidence="1">IL203A</strain>
    </source>
</reference>
<protein>
    <submittedName>
        <fullName evidence="1">6903_t:CDS:1</fullName>
    </submittedName>
</protein>
<organism evidence="1 2">
    <name type="scientific">Dentiscutata heterogama</name>
    <dbReference type="NCBI Taxonomy" id="1316150"/>
    <lineage>
        <taxon>Eukaryota</taxon>
        <taxon>Fungi</taxon>
        <taxon>Fungi incertae sedis</taxon>
        <taxon>Mucoromycota</taxon>
        <taxon>Glomeromycotina</taxon>
        <taxon>Glomeromycetes</taxon>
        <taxon>Diversisporales</taxon>
        <taxon>Gigasporaceae</taxon>
        <taxon>Dentiscutata</taxon>
    </lineage>
</organism>
<keyword evidence="2" id="KW-1185">Reference proteome</keyword>
<dbReference type="EMBL" id="CAJVPU010004333">
    <property type="protein sequence ID" value="CAG8531323.1"/>
    <property type="molecule type" value="Genomic_DNA"/>
</dbReference>
<proteinExistence type="predicted"/>
<name>A0ACA9LK99_9GLOM</name>
<accession>A0ACA9LK99</accession>
<gene>
    <name evidence="1" type="ORF">DHETER_LOCUS4377</name>
</gene>
<evidence type="ECO:0000313" key="1">
    <source>
        <dbReference type="EMBL" id="CAG8531323.1"/>
    </source>
</evidence>
<dbReference type="Proteomes" id="UP000789702">
    <property type="component" value="Unassembled WGS sequence"/>
</dbReference>
<sequence>STFANLHEDIIHNRFKEFEKSPRAEMISVSIRPYYGETATIIKENTALLQDIPITSRLGFADVVFPGDTRNEIYLRFLSGDFTQGRAATSRNIQITVEVKLDTGETTSFEYLFEPLAEVGFTLENGYAKLNMAGETIIPLPVLSLGG</sequence>
<comment type="caution">
    <text evidence="1">The sequence shown here is derived from an EMBL/GenBank/DDBJ whole genome shotgun (WGS) entry which is preliminary data.</text>
</comment>
<feature type="non-terminal residue" evidence="1">
    <location>
        <position position="1"/>
    </location>
</feature>
<evidence type="ECO:0000313" key="2">
    <source>
        <dbReference type="Proteomes" id="UP000789702"/>
    </source>
</evidence>